<dbReference type="EMBL" id="QZCG01000007">
    <property type="protein sequence ID" value="RJE84911.1"/>
    <property type="molecule type" value="Genomic_DNA"/>
</dbReference>
<sequence length="147" mass="16120">MGCQLELLDHIGKVQFCPAPQSKRIAAGRARRGRIAAISGQMAEDRVASRYNAQGYDILARRWRGRAGEIDLICQIGDCLVFVEVKSSRSHACAGERLSRRQMDRICRAACEFCGDRSAGLLSEMRFDAALVDASGRIDVIENAFGG</sequence>
<dbReference type="Gene3D" id="3.40.1350.10">
    <property type="match status" value="1"/>
</dbReference>
<dbReference type="Pfam" id="PF02021">
    <property type="entry name" value="UPF0102"/>
    <property type="match status" value="1"/>
</dbReference>
<dbReference type="AlphaFoldDB" id="A0A418SVF3"/>
<dbReference type="InterPro" id="IPR011856">
    <property type="entry name" value="tRNA_endonuc-like_dom_sf"/>
</dbReference>
<dbReference type="HAMAP" id="MF_00048">
    <property type="entry name" value="UPF0102"/>
    <property type="match status" value="1"/>
</dbReference>
<dbReference type="InterPro" id="IPR003509">
    <property type="entry name" value="UPF0102_YraN-like"/>
</dbReference>
<evidence type="ECO:0000256" key="1">
    <source>
        <dbReference type="ARBA" id="ARBA00006738"/>
    </source>
</evidence>
<dbReference type="SUPFAM" id="SSF52980">
    <property type="entry name" value="Restriction endonuclease-like"/>
    <property type="match status" value="1"/>
</dbReference>
<dbReference type="InterPro" id="IPR011335">
    <property type="entry name" value="Restrct_endonuc-II-like"/>
</dbReference>
<dbReference type="Proteomes" id="UP000284202">
    <property type="component" value="Unassembled WGS sequence"/>
</dbReference>
<comment type="similarity">
    <text evidence="1 2">Belongs to the UPF0102 family.</text>
</comment>
<dbReference type="PANTHER" id="PTHR34039">
    <property type="entry name" value="UPF0102 PROTEIN YRAN"/>
    <property type="match status" value="1"/>
</dbReference>
<proteinExistence type="inferred from homology"/>
<comment type="caution">
    <text evidence="3">The sequence shown here is derived from an EMBL/GenBank/DDBJ whole genome shotgun (WGS) entry which is preliminary data.</text>
</comment>
<protein>
    <recommendedName>
        <fullName evidence="2">UPF0102 protein D3P04_11435</fullName>
    </recommendedName>
</protein>
<reference evidence="4" key="1">
    <citation type="submission" date="2018-09" db="EMBL/GenBank/DDBJ databases">
        <title>Acidovorax cavernicola nov. sp. isolated from Gruta de las Maravillas (Aracena, Spain).</title>
        <authorList>
            <person name="Jurado V."/>
            <person name="Gutierrez-Patricio S."/>
            <person name="Gonzalez-Pimentel J.L."/>
            <person name="Miller A.Z."/>
            <person name="Laiz L."/>
            <person name="Saiz-Jimenez C."/>
        </authorList>
    </citation>
    <scope>NUCLEOTIDE SEQUENCE [LARGE SCALE GENOMIC DNA]</scope>
    <source>
        <strain evidence="4">1011MAR3C25</strain>
    </source>
</reference>
<accession>A0A418SVF3</accession>
<evidence type="ECO:0000313" key="4">
    <source>
        <dbReference type="Proteomes" id="UP000284202"/>
    </source>
</evidence>
<dbReference type="PANTHER" id="PTHR34039:SF1">
    <property type="entry name" value="UPF0102 PROTEIN YRAN"/>
    <property type="match status" value="1"/>
</dbReference>
<keyword evidence="4" id="KW-1185">Reference proteome</keyword>
<evidence type="ECO:0000313" key="3">
    <source>
        <dbReference type="EMBL" id="RJE84911.1"/>
    </source>
</evidence>
<evidence type="ECO:0000256" key="2">
    <source>
        <dbReference type="HAMAP-Rule" id="MF_00048"/>
    </source>
</evidence>
<organism evidence="3 4">
    <name type="scientific">Paracoccus onubensis</name>
    <dbReference type="NCBI Taxonomy" id="1675788"/>
    <lineage>
        <taxon>Bacteria</taxon>
        <taxon>Pseudomonadati</taxon>
        <taxon>Pseudomonadota</taxon>
        <taxon>Alphaproteobacteria</taxon>
        <taxon>Rhodobacterales</taxon>
        <taxon>Paracoccaceae</taxon>
        <taxon>Paracoccus</taxon>
    </lineage>
</organism>
<name>A0A418SVF3_9RHOB</name>
<dbReference type="GO" id="GO:0003676">
    <property type="term" value="F:nucleic acid binding"/>
    <property type="evidence" value="ECO:0007669"/>
    <property type="project" value="InterPro"/>
</dbReference>
<gene>
    <name evidence="3" type="ORF">D3P04_11435</name>
</gene>
<dbReference type="OrthoDB" id="9812968at2"/>